<accession>A0A9X0BB39</accession>
<gene>
    <name evidence="1" type="ORF">N7509_003038</name>
</gene>
<reference evidence="1" key="2">
    <citation type="journal article" date="2023" name="IMA Fungus">
        <title>Comparative genomic study of the Penicillium genus elucidates a diverse pangenome and 15 lateral gene transfer events.</title>
        <authorList>
            <person name="Petersen C."/>
            <person name="Sorensen T."/>
            <person name="Nielsen M.R."/>
            <person name="Sondergaard T.E."/>
            <person name="Sorensen J.L."/>
            <person name="Fitzpatrick D.A."/>
            <person name="Frisvad J.C."/>
            <person name="Nielsen K.L."/>
        </authorList>
    </citation>
    <scope>NUCLEOTIDE SEQUENCE</scope>
    <source>
        <strain evidence="1">IBT 29677</strain>
    </source>
</reference>
<name>A0A9X0BB39_9EURO</name>
<dbReference type="RefSeq" id="XP_056490409.1">
    <property type="nucleotide sequence ID" value="XM_056627675.1"/>
</dbReference>
<comment type="caution">
    <text evidence="1">The sequence shown here is derived from an EMBL/GenBank/DDBJ whole genome shotgun (WGS) entry which is preliminary data.</text>
</comment>
<proteinExistence type="predicted"/>
<protein>
    <submittedName>
        <fullName evidence="1">Uncharacterized protein</fullName>
    </submittedName>
</protein>
<sequence length="142" mass="16867">MSRTTVLQQYLIRFDIWLYILMPVLNVVKKQLKPLDTGYNKLCIHYIQTDYIQGYTFTHLIADFASFSQKTRIISEVETKELEQYFSLQKIKAYPEEVKVKIDSISNYKEEDIVDPKEREEIPSLDSYNYKELQLIQSLLLS</sequence>
<dbReference type="EMBL" id="JAPZBU010000005">
    <property type="protein sequence ID" value="KAJ5403167.1"/>
    <property type="molecule type" value="Genomic_DNA"/>
</dbReference>
<keyword evidence="2" id="KW-1185">Reference proteome</keyword>
<dbReference type="GeneID" id="81366655"/>
<dbReference type="OrthoDB" id="4507940at2759"/>
<organism evidence="1 2">
    <name type="scientific">Penicillium cosmopolitanum</name>
    <dbReference type="NCBI Taxonomy" id="1131564"/>
    <lineage>
        <taxon>Eukaryota</taxon>
        <taxon>Fungi</taxon>
        <taxon>Dikarya</taxon>
        <taxon>Ascomycota</taxon>
        <taxon>Pezizomycotina</taxon>
        <taxon>Eurotiomycetes</taxon>
        <taxon>Eurotiomycetidae</taxon>
        <taxon>Eurotiales</taxon>
        <taxon>Aspergillaceae</taxon>
        <taxon>Penicillium</taxon>
    </lineage>
</organism>
<dbReference type="AlphaFoldDB" id="A0A9X0BB39"/>
<reference evidence="1" key="1">
    <citation type="submission" date="2022-12" db="EMBL/GenBank/DDBJ databases">
        <authorList>
            <person name="Petersen C."/>
        </authorList>
    </citation>
    <scope>NUCLEOTIDE SEQUENCE</scope>
    <source>
        <strain evidence="1">IBT 29677</strain>
    </source>
</reference>
<dbReference type="Proteomes" id="UP001147747">
    <property type="component" value="Unassembled WGS sequence"/>
</dbReference>
<evidence type="ECO:0000313" key="2">
    <source>
        <dbReference type="Proteomes" id="UP001147747"/>
    </source>
</evidence>
<evidence type="ECO:0000313" key="1">
    <source>
        <dbReference type="EMBL" id="KAJ5403167.1"/>
    </source>
</evidence>